<evidence type="ECO:0000256" key="7">
    <source>
        <dbReference type="ARBA" id="ARBA00022989"/>
    </source>
</evidence>
<evidence type="ECO:0000256" key="6">
    <source>
        <dbReference type="ARBA" id="ARBA00022801"/>
    </source>
</evidence>
<keyword evidence="3 9" id="KW-0645">Protease</keyword>
<keyword evidence="5 9" id="KW-0064">Aspartyl protease</keyword>
<dbReference type="EC" id="3.4.23.36" evidence="9"/>
<name>K2G7J2_9BACT</name>
<evidence type="ECO:0000256" key="10">
    <source>
        <dbReference type="RuleBase" id="RU004181"/>
    </source>
</evidence>
<feature type="transmembrane region" description="Helical" evidence="9">
    <location>
        <begin position="86"/>
        <end position="105"/>
    </location>
</feature>
<evidence type="ECO:0000256" key="9">
    <source>
        <dbReference type="HAMAP-Rule" id="MF_00161"/>
    </source>
</evidence>
<keyword evidence="4 9" id="KW-0812">Transmembrane</keyword>
<evidence type="ECO:0000256" key="8">
    <source>
        <dbReference type="ARBA" id="ARBA00023136"/>
    </source>
</evidence>
<sequence>MYFYTITFISFVIDWTSKRFMEFFLGDKNINLIWDFLNLHISKNPWIAFSLPIEWLILKILTFIIISSIIYYYFKYEKSKWNIIQIAYWLIIWWAIWNWLERLIYSSVIDFISLKYFAIFNFADIFINIWVIILIFSYIKNEHRRK</sequence>
<feature type="active site" evidence="9">
    <location>
        <position position="110"/>
    </location>
</feature>
<feature type="transmembrane region" description="Helical" evidence="9">
    <location>
        <begin position="117"/>
        <end position="139"/>
    </location>
</feature>
<evidence type="ECO:0000256" key="1">
    <source>
        <dbReference type="ARBA" id="ARBA00006139"/>
    </source>
</evidence>
<keyword evidence="8 9" id="KW-0472">Membrane</keyword>
<dbReference type="GO" id="GO:0005886">
    <property type="term" value="C:plasma membrane"/>
    <property type="evidence" value="ECO:0007669"/>
    <property type="project" value="UniProtKB-SubCell"/>
</dbReference>
<dbReference type="UniPathway" id="UPA00665"/>
<comment type="similarity">
    <text evidence="1 9 10">Belongs to the peptidase A8 family.</text>
</comment>
<dbReference type="AlphaFoldDB" id="K2G7J2"/>
<evidence type="ECO:0000313" key="11">
    <source>
        <dbReference type="EMBL" id="EKE26044.1"/>
    </source>
</evidence>
<evidence type="ECO:0000256" key="3">
    <source>
        <dbReference type="ARBA" id="ARBA00022670"/>
    </source>
</evidence>
<dbReference type="InterPro" id="IPR001872">
    <property type="entry name" value="Peptidase_A8"/>
</dbReference>
<comment type="pathway">
    <text evidence="9">Protein modification; lipoprotein biosynthesis (signal peptide cleavage).</text>
</comment>
<dbReference type="GO" id="GO:0004190">
    <property type="term" value="F:aspartic-type endopeptidase activity"/>
    <property type="evidence" value="ECO:0007669"/>
    <property type="project" value="UniProtKB-UniRule"/>
</dbReference>
<gene>
    <name evidence="9" type="primary">lspA</name>
    <name evidence="11" type="ORF">ACD_4C00459G0008</name>
</gene>
<dbReference type="PANTHER" id="PTHR33695">
    <property type="entry name" value="LIPOPROTEIN SIGNAL PEPTIDASE"/>
    <property type="match status" value="1"/>
</dbReference>
<comment type="caution">
    <text evidence="11">The sequence shown here is derived from an EMBL/GenBank/DDBJ whole genome shotgun (WGS) entry which is preliminary data.</text>
</comment>
<comment type="subcellular location">
    <subcellularLocation>
        <location evidence="9">Cell membrane</location>
        <topology evidence="9">Multi-pass membrane protein</topology>
    </subcellularLocation>
</comment>
<feature type="transmembrane region" description="Helical" evidence="9">
    <location>
        <begin position="55"/>
        <end position="74"/>
    </location>
</feature>
<keyword evidence="7 9" id="KW-1133">Transmembrane helix</keyword>
<dbReference type="PRINTS" id="PR00781">
    <property type="entry name" value="LIPOSIGPTASE"/>
</dbReference>
<keyword evidence="2 9" id="KW-1003">Cell membrane</keyword>
<dbReference type="EMBL" id="AMFJ01000975">
    <property type="protein sequence ID" value="EKE26044.1"/>
    <property type="molecule type" value="Genomic_DNA"/>
</dbReference>
<comment type="caution">
    <text evidence="9">Lacks conserved residue(s) required for the propagation of feature annotation.</text>
</comment>
<protein>
    <recommendedName>
        <fullName evidence="9">Lipoprotein signal peptidase</fullName>
        <ecNumber evidence="9">3.4.23.36</ecNumber>
    </recommendedName>
    <alternativeName>
        <fullName evidence="9">Prolipoprotein signal peptidase</fullName>
    </alternativeName>
    <alternativeName>
        <fullName evidence="9">Signal peptidase II</fullName>
        <shortName evidence="9">SPase II</shortName>
    </alternativeName>
</protein>
<dbReference type="PANTHER" id="PTHR33695:SF1">
    <property type="entry name" value="LIPOPROTEIN SIGNAL PEPTIDASE"/>
    <property type="match status" value="1"/>
</dbReference>
<comment type="catalytic activity">
    <reaction evidence="9">
        <text>Release of signal peptides from bacterial membrane prolipoproteins. Hydrolyzes -Xaa-Yaa-Zaa-|-(S,diacylglyceryl)Cys-, in which Xaa is hydrophobic (preferably Leu), and Yaa (Ala or Ser) and Zaa (Gly or Ala) have small, neutral side chains.</text>
        <dbReference type="EC" id="3.4.23.36"/>
    </reaction>
</comment>
<keyword evidence="6 9" id="KW-0378">Hydrolase</keyword>
<proteinExistence type="inferred from homology"/>
<reference evidence="11" key="1">
    <citation type="journal article" date="2012" name="Science">
        <title>Fermentation, hydrogen, and sulfur metabolism in multiple uncultivated bacterial phyla.</title>
        <authorList>
            <person name="Wrighton K.C."/>
            <person name="Thomas B.C."/>
            <person name="Sharon I."/>
            <person name="Miller C.S."/>
            <person name="Castelle C.J."/>
            <person name="VerBerkmoes N.C."/>
            <person name="Wilkins M.J."/>
            <person name="Hettich R.L."/>
            <person name="Lipton M.S."/>
            <person name="Williams K.H."/>
            <person name="Long P.E."/>
            <person name="Banfield J.F."/>
        </authorList>
    </citation>
    <scope>NUCLEOTIDE SEQUENCE [LARGE SCALE GENOMIC DNA]</scope>
</reference>
<dbReference type="Pfam" id="PF01252">
    <property type="entry name" value="Peptidase_A8"/>
    <property type="match status" value="1"/>
</dbReference>
<evidence type="ECO:0000256" key="2">
    <source>
        <dbReference type="ARBA" id="ARBA00022475"/>
    </source>
</evidence>
<evidence type="ECO:0000256" key="5">
    <source>
        <dbReference type="ARBA" id="ARBA00022750"/>
    </source>
</evidence>
<comment type="function">
    <text evidence="9">This protein specifically catalyzes the removal of signal peptides from prolipoproteins.</text>
</comment>
<evidence type="ECO:0000256" key="4">
    <source>
        <dbReference type="ARBA" id="ARBA00022692"/>
    </source>
</evidence>
<dbReference type="GO" id="GO:0006508">
    <property type="term" value="P:proteolysis"/>
    <property type="evidence" value="ECO:0007669"/>
    <property type="project" value="UniProtKB-KW"/>
</dbReference>
<dbReference type="HAMAP" id="MF_00161">
    <property type="entry name" value="LspA"/>
    <property type="match status" value="1"/>
</dbReference>
<feature type="active site" evidence="9">
    <location>
        <position position="124"/>
    </location>
</feature>
<organism evidence="11">
    <name type="scientific">uncultured bacterium</name>
    <name type="common">gcode 4</name>
    <dbReference type="NCBI Taxonomy" id="1234023"/>
    <lineage>
        <taxon>Bacteria</taxon>
        <taxon>environmental samples</taxon>
    </lineage>
</organism>
<accession>K2G7J2</accession>